<accession>A0AAD4LPS4</accession>
<feature type="compositionally biased region" description="Polar residues" evidence="1">
    <location>
        <begin position="179"/>
        <end position="194"/>
    </location>
</feature>
<comment type="caution">
    <text evidence="2">The sequence shown here is derived from an EMBL/GenBank/DDBJ whole genome shotgun (WGS) entry which is preliminary data.</text>
</comment>
<dbReference type="AlphaFoldDB" id="A0AAD4LPS4"/>
<name>A0AAD4LPS4_9AGAM</name>
<feature type="compositionally biased region" description="Polar residues" evidence="1">
    <location>
        <begin position="26"/>
        <end position="40"/>
    </location>
</feature>
<sequence length="210" mass="23174">MGRKNRAYYARLQNISTARLKRAQNREGTTTDTTHLTINSSEDHPSAGLGGDGGGDEASGANPDITELTALEHFSSILQSAQRRAAEAEGSRRKRTRYTGQSERTTRRQKKALRDLQAQGFHTLPDFFRQKAEKAMQKAKVEAMVAAATARLRYREEEEESSGTETTADECYFKIVSEPGTTEGTLEPSATSNEKALGDSDRTGDDQYPH</sequence>
<feature type="compositionally biased region" description="Gly residues" evidence="1">
    <location>
        <begin position="48"/>
        <end position="57"/>
    </location>
</feature>
<protein>
    <submittedName>
        <fullName evidence="2">Uncharacterized protein</fullName>
    </submittedName>
</protein>
<proteinExistence type="predicted"/>
<evidence type="ECO:0000313" key="2">
    <source>
        <dbReference type="EMBL" id="KAH8999499.1"/>
    </source>
</evidence>
<keyword evidence="3" id="KW-1185">Reference proteome</keyword>
<feature type="compositionally biased region" description="Basic and acidic residues" evidence="1">
    <location>
        <begin position="196"/>
        <end position="210"/>
    </location>
</feature>
<feature type="region of interest" description="Disordered" evidence="1">
    <location>
        <begin position="153"/>
        <end position="210"/>
    </location>
</feature>
<organism evidence="2 3">
    <name type="scientific">Lactarius akahatsu</name>
    <dbReference type="NCBI Taxonomy" id="416441"/>
    <lineage>
        <taxon>Eukaryota</taxon>
        <taxon>Fungi</taxon>
        <taxon>Dikarya</taxon>
        <taxon>Basidiomycota</taxon>
        <taxon>Agaricomycotina</taxon>
        <taxon>Agaricomycetes</taxon>
        <taxon>Russulales</taxon>
        <taxon>Russulaceae</taxon>
        <taxon>Lactarius</taxon>
    </lineage>
</organism>
<evidence type="ECO:0000256" key="1">
    <source>
        <dbReference type="SAM" id="MobiDB-lite"/>
    </source>
</evidence>
<evidence type="ECO:0000313" key="3">
    <source>
        <dbReference type="Proteomes" id="UP001201163"/>
    </source>
</evidence>
<dbReference type="Proteomes" id="UP001201163">
    <property type="component" value="Unassembled WGS sequence"/>
</dbReference>
<feature type="region of interest" description="Disordered" evidence="1">
    <location>
        <begin position="79"/>
        <end position="112"/>
    </location>
</feature>
<dbReference type="EMBL" id="JAKELL010000004">
    <property type="protein sequence ID" value="KAH8999499.1"/>
    <property type="molecule type" value="Genomic_DNA"/>
</dbReference>
<gene>
    <name evidence="2" type="ORF">EDB92DRAFT_970524</name>
</gene>
<feature type="region of interest" description="Disordered" evidence="1">
    <location>
        <begin position="19"/>
        <end position="67"/>
    </location>
</feature>
<reference evidence="2" key="1">
    <citation type="submission" date="2022-01" db="EMBL/GenBank/DDBJ databases">
        <title>Comparative genomics reveals a dynamic genome evolution in the ectomycorrhizal milk-cap (Lactarius) mushrooms.</title>
        <authorList>
            <consortium name="DOE Joint Genome Institute"/>
            <person name="Lebreton A."/>
            <person name="Tang N."/>
            <person name="Kuo A."/>
            <person name="LaButti K."/>
            <person name="Drula E."/>
            <person name="Barry K."/>
            <person name="Clum A."/>
            <person name="Lipzen A."/>
            <person name="Mousain D."/>
            <person name="Ng V."/>
            <person name="Wang R."/>
            <person name="Wang X."/>
            <person name="Dai Y."/>
            <person name="Henrissat B."/>
            <person name="Grigoriev I.V."/>
            <person name="Guerin-Laguette A."/>
            <person name="Yu F."/>
            <person name="Martin F.M."/>
        </authorList>
    </citation>
    <scope>NUCLEOTIDE SEQUENCE</scope>
    <source>
        <strain evidence="2">QP</strain>
    </source>
</reference>